<reference evidence="2 3" key="1">
    <citation type="submission" date="2014-02" db="EMBL/GenBank/DDBJ databases">
        <title>Draft genome sequence of Lysinibacillus massiliensis CCUG 49529.</title>
        <authorList>
            <person name="Zhang F."/>
            <person name="Wang G."/>
            <person name="Zhang L."/>
        </authorList>
    </citation>
    <scope>NUCLEOTIDE SEQUENCE [LARGE SCALE GENOMIC DNA]</scope>
    <source>
        <strain evidence="2 3">CCUG 49529</strain>
    </source>
</reference>
<comment type="caution">
    <text evidence="2">The sequence shown here is derived from an EMBL/GenBank/DDBJ whole genome shotgun (WGS) entry which is preliminary data.</text>
</comment>
<dbReference type="Proteomes" id="UP000030595">
    <property type="component" value="Unassembled WGS sequence"/>
</dbReference>
<dbReference type="AlphaFoldDB" id="A0A0A3J8J0"/>
<dbReference type="EMBL" id="JPVQ01000006">
    <property type="protein sequence ID" value="KGR91503.1"/>
    <property type="molecule type" value="Genomic_DNA"/>
</dbReference>
<dbReference type="RefSeq" id="WP_036173488.1">
    <property type="nucleotide sequence ID" value="NZ_AVCZ01000006.1"/>
</dbReference>
<proteinExistence type="predicted"/>
<keyword evidence="1" id="KW-0812">Transmembrane</keyword>
<organism evidence="2 3">
    <name type="scientific">Ureibacillus massiliensis 4400831 = CIP 108448 = CCUG 49529</name>
    <dbReference type="NCBI Taxonomy" id="1211035"/>
    <lineage>
        <taxon>Bacteria</taxon>
        <taxon>Bacillati</taxon>
        <taxon>Bacillota</taxon>
        <taxon>Bacilli</taxon>
        <taxon>Bacillales</taxon>
        <taxon>Caryophanaceae</taxon>
        <taxon>Ureibacillus</taxon>
    </lineage>
</organism>
<keyword evidence="1" id="KW-0472">Membrane</keyword>
<evidence type="ECO:0000313" key="2">
    <source>
        <dbReference type="EMBL" id="KGR91503.1"/>
    </source>
</evidence>
<keyword evidence="3" id="KW-1185">Reference proteome</keyword>
<accession>A0A0A3J8J0</accession>
<dbReference type="eggNOG" id="ENOG50335ZQ">
    <property type="taxonomic scope" value="Bacteria"/>
</dbReference>
<sequence length="103" mass="11614">MNEKGISFAETLLTVLIIFTLAGTIIPFSYKMNKSLEKAKVQLHAAEVAYNAAKIILFEGSTSGSSLIEDIIYQWDYDGHTLCVKYEFYHEEEKACINQESVV</sequence>
<gene>
    <name evidence="2" type="ORF">CD30_05455</name>
</gene>
<name>A0A0A3J8J0_9BACL</name>
<protein>
    <recommendedName>
        <fullName evidence="4">Type II secretion system protein</fullName>
    </recommendedName>
</protein>
<dbReference type="OrthoDB" id="2456326at2"/>
<keyword evidence="1" id="KW-1133">Transmembrane helix</keyword>
<evidence type="ECO:0000256" key="1">
    <source>
        <dbReference type="SAM" id="Phobius"/>
    </source>
</evidence>
<evidence type="ECO:0008006" key="4">
    <source>
        <dbReference type="Google" id="ProtNLM"/>
    </source>
</evidence>
<feature type="transmembrane region" description="Helical" evidence="1">
    <location>
        <begin position="12"/>
        <end position="30"/>
    </location>
</feature>
<evidence type="ECO:0000313" key="3">
    <source>
        <dbReference type="Proteomes" id="UP000030595"/>
    </source>
</evidence>